<dbReference type="InterPro" id="IPR036374">
    <property type="entry name" value="OxRdtase_Mopterin-bd_sf"/>
</dbReference>
<name>A0A9X4H6N1_9FIRM</name>
<feature type="transmembrane region" description="Helical" evidence="1">
    <location>
        <begin position="13"/>
        <end position="31"/>
    </location>
</feature>
<dbReference type="Pfam" id="PF00174">
    <property type="entry name" value="Oxidored_molyb"/>
    <property type="match status" value="1"/>
</dbReference>
<evidence type="ECO:0000259" key="2">
    <source>
        <dbReference type="Pfam" id="PF00174"/>
    </source>
</evidence>
<comment type="caution">
    <text evidence="3">The sequence shown here is derived from an EMBL/GenBank/DDBJ whole genome shotgun (WGS) entry which is preliminary data.</text>
</comment>
<protein>
    <submittedName>
        <fullName evidence="3">Molybdopterin-dependent oxidoreductase</fullName>
    </submittedName>
</protein>
<keyword evidence="1" id="KW-0812">Transmembrane</keyword>
<proteinExistence type="predicted"/>
<dbReference type="SUPFAM" id="SSF56524">
    <property type="entry name" value="Oxidoreductase molybdopterin-binding domain"/>
    <property type="match status" value="1"/>
</dbReference>
<gene>
    <name evidence="3" type="ORF">L7E55_11735</name>
</gene>
<evidence type="ECO:0000313" key="3">
    <source>
        <dbReference type="EMBL" id="MDF9409023.1"/>
    </source>
</evidence>
<dbReference type="EMBL" id="JAKOAV010000022">
    <property type="protein sequence ID" value="MDF9409023.1"/>
    <property type="molecule type" value="Genomic_DNA"/>
</dbReference>
<keyword evidence="1" id="KW-0472">Membrane</keyword>
<accession>A0A9X4H6N1</accession>
<dbReference type="Gene3D" id="3.90.420.10">
    <property type="entry name" value="Oxidoreductase, molybdopterin-binding domain"/>
    <property type="match status" value="1"/>
</dbReference>
<dbReference type="AlphaFoldDB" id="A0A9X4H6N1"/>
<keyword evidence="4" id="KW-1185">Reference proteome</keyword>
<dbReference type="Proteomes" id="UP001154312">
    <property type="component" value="Unassembled WGS sequence"/>
</dbReference>
<feature type="domain" description="Oxidoreductase molybdopterin-binding" evidence="2">
    <location>
        <begin position="55"/>
        <end position="146"/>
    </location>
</feature>
<evidence type="ECO:0000313" key="4">
    <source>
        <dbReference type="Proteomes" id="UP001154312"/>
    </source>
</evidence>
<reference evidence="3" key="1">
    <citation type="submission" date="2022-02" db="EMBL/GenBank/DDBJ databases">
        <authorList>
            <person name="Leng L."/>
        </authorList>
    </citation>
    <scope>NUCLEOTIDE SEQUENCE</scope>
    <source>
        <strain evidence="3">JI</strain>
    </source>
</reference>
<dbReference type="InterPro" id="IPR000572">
    <property type="entry name" value="OxRdtase_Mopterin-bd_dom"/>
</dbReference>
<organism evidence="3 4">
    <name type="scientific">Pelotomaculum isophthalicicum JI</name>
    <dbReference type="NCBI Taxonomy" id="947010"/>
    <lineage>
        <taxon>Bacteria</taxon>
        <taxon>Bacillati</taxon>
        <taxon>Bacillota</taxon>
        <taxon>Clostridia</taxon>
        <taxon>Eubacteriales</taxon>
        <taxon>Desulfotomaculaceae</taxon>
        <taxon>Pelotomaculum</taxon>
    </lineage>
</organism>
<keyword evidence="1" id="KW-1133">Transmembrane helix</keyword>
<dbReference type="RefSeq" id="WP_277444435.1">
    <property type="nucleotide sequence ID" value="NZ_JAKOAV010000022.1"/>
</dbReference>
<evidence type="ECO:0000256" key="1">
    <source>
        <dbReference type="SAM" id="Phobius"/>
    </source>
</evidence>
<sequence>MTETGKELNPKKLLGLGILLLAFIIAVFAFLNRDREGLREGQLLIKAEGVRLGVLTVDDLRKLPEVRKRMVINSTSGLTRHEFTGTPLAAVLDSVDHGLTQKYARIVTRGIDNYTSGVSMSEILRPDNVYVVYSDYGKPLKTKTGGEGTIQIVVCDDEFGQRFTNYLVSLELQ</sequence>